<evidence type="ECO:0000256" key="6">
    <source>
        <dbReference type="ARBA" id="ARBA00022840"/>
    </source>
</evidence>
<dbReference type="InterPro" id="IPR027417">
    <property type="entry name" value="P-loop_NTPase"/>
</dbReference>
<keyword evidence="8 9" id="KW-0472">Membrane</keyword>
<dbReference type="SMART" id="SM00382">
    <property type="entry name" value="AAA"/>
    <property type="match status" value="1"/>
</dbReference>
<comment type="subcellular location">
    <subcellularLocation>
        <location evidence="1">Cell membrane</location>
        <topology evidence="1">Multi-pass membrane protein</topology>
    </subcellularLocation>
</comment>
<evidence type="ECO:0000313" key="13">
    <source>
        <dbReference type="Proteomes" id="UP000215144"/>
    </source>
</evidence>
<feature type="domain" description="ABC transmembrane type-1" evidence="11">
    <location>
        <begin position="16"/>
        <end position="298"/>
    </location>
</feature>
<dbReference type="InterPro" id="IPR003593">
    <property type="entry name" value="AAA+_ATPase"/>
</dbReference>
<keyword evidence="3" id="KW-1003">Cell membrane</keyword>
<dbReference type="InterPro" id="IPR011527">
    <property type="entry name" value="ABC1_TM_dom"/>
</dbReference>
<dbReference type="GO" id="GO:0005886">
    <property type="term" value="C:plasma membrane"/>
    <property type="evidence" value="ECO:0007669"/>
    <property type="project" value="UniProtKB-SubCell"/>
</dbReference>
<dbReference type="InterPro" id="IPR039421">
    <property type="entry name" value="Type_1_exporter"/>
</dbReference>
<name>A0A239X1R9_STRAI</name>
<sequence>MSALLLYFKSYLKETVLGPLFKLLEASFELFIPLIIASIIDHIIPQSNQSQLIVMILLLFGLALLGVIVSITAQYFSSKAAIGYTEQLSDDLFHHIMHLSQSQRDLLGTSSLVTRMVSDTYQIQTGINQFLRLFLRSPFIVFGSVIMAFTISPTLTTYFMMMVVALLVAIFVMSRLLNPLYSQIRQLTDALVAKIREQLEGVRVIRAFDRIDSEEMAFQHLNNHYYHQQIKAGILSSLVGPVTIVIVNVTLIAVIWRGAVLIEHSLLSQGMLVALINYLLQILAELLKMTMLVTSLNQSFISAKRVQAIFDLDIESEKINPSDETSSRDLSGMAIVAEKLTFRYPNASKAALEDISFTLASNQSLGIIGGTGSGKSTLVALLTRLYQAQSGQLLLSHKGAPSQSVKEWRGWTAVVPQKAQLFNGSVRSNLQLGQGNDRSDQDMIQALSMAQAWDFVHEKEGQLEAEVAAFGRNFSGGQRQRLTIARAILRRAPFLILDDATSALDYLTERRLLEAINQERQESGGHLIIVSQRTRSLKEVDKILVLDQGKLLAQGSHEELLETCHVYRDIHFSQESQEAPNES</sequence>
<dbReference type="InterPro" id="IPR003439">
    <property type="entry name" value="ABC_transporter-like_ATP-bd"/>
</dbReference>
<dbReference type="GO" id="GO:0016887">
    <property type="term" value="F:ATP hydrolysis activity"/>
    <property type="evidence" value="ECO:0007669"/>
    <property type="project" value="InterPro"/>
</dbReference>
<keyword evidence="7 9" id="KW-1133">Transmembrane helix</keyword>
<dbReference type="Gene3D" id="1.20.1560.10">
    <property type="entry name" value="ABC transporter type 1, transmembrane domain"/>
    <property type="match status" value="1"/>
</dbReference>
<feature type="transmembrane region" description="Helical" evidence="9">
    <location>
        <begin position="52"/>
        <end position="76"/>
    </location>
</feature>
<evidence type="ECO:0000256" key="5">
    <source>
        <dbReference type="ARBA" id="ARBA00022741"/>
    </source>
</evidence>
<organism evidence="12 13">
    <name type="scientific">Streptococcus acidominimus</name>
    <dbReference type="NCBI Taxonomy" id="1326"/>
    <lineage>
        <taxon>Bacteria</taxon>
        <taxon>Bacillati</taxon>
        <taxon>Bacillota</taxon>
        <taxon>Bacilli</taxon>
        <taxon>Lactobacillales</taxon>
        <taxon>Streptococcaceae</taxon>
        <taxon>Streptococcus</taxon>
    </lineage>
</organism>
<evidence type="ECO:0000256" key="9">
    <source>
        <dbReference type="SAM" id="Phobius"/>
    </source>
</evidence>
<feature type="transmembrane region" description="Helical" evidence="9">
    <location>
        <begin position="133"/>
        <end position="152"/>
    </location>
</feature>
<keyword evidence="6 12" id="KW-0067">ATP-binding</keyword>
<keyword evidence="12" id="KW-0378">Hydrolase</keyword>
<dbReference type="PROSITE" id="PS00211">
    <property type="entry name" value="ABC_TRANSPORTER_1"/>
    <property type="match status" value="1"/>
</dbReference>
<gene>
    <name evidence="12" type="primary">msbA_3</name>
    <name evidence="12" type="ORF">SAMEA4504048_01201</name>
</gene>
<protein>
    <submittedName>
        <fullName evidence="12">ABC transporter ATP-binding protein/permease</fullName>
        <ecNumber evidence="12">3.6.3.-</ecNumber>
    </submittedName>
</protein>
<dbReference type="CDD" id="cd18548">
    <property type="entry name" value="ABC_6TM_Tm287_like"/>
    <property type="match status" value="1"/>
</dbReference>
<dbReference type="InterPro" id="IPR036640">
    <property type="entry name" value="ABC1_TM_sf"/>
</dbReference>
<dbReference type="PROSITE" id="PS50929">
    <property type="entry name" value="ABC_TM1F"/>
    <property type="match status" value="1"/>
</dbReference>
<dbReference type="SUPFAM" id="SSF90123">
    <property type="entry name" value="ABC transporter transmembrane region"/>
    <property type="match status" value="1"/>
</dbReference>
<dbReference type="PROSITE" id="PS50893">
    <property type="entry name" value="ABC_TRANSPORTER_2"/>
    <property type="match status" value="1"/>
</dbReference>
<feature type="domain" description="ABC transporter" evidence="10">
    <location>
        <begin position="335"/>
        <end position="573"/>
    </location>
</feature>
<accession>A0A239X1R9</accession>
<dbReference type="EC" id="3.6.3.-" evidence="12"/>
<feature type="transmembrane region" description="Helical" evidence="9">
    <location>
        <begin position="158"/>
        <end position="177"/>
    </location>
</feature>
<evidence type="ECO:0000256" key="3">
    <source>
        <dbReference type="ARBA" id="ARBA00022475"/>
    </source>
</evidence>
<evidence type="ECO:0000313" key="12">
    <source>
        <dbReference type="EMBL" id="SNV40602.1"/>
    </source>
</evidence>
<dbReference type="OrthoDB" id="9770415at2"/>
<reference evidence="12 13" key="1">
    <citation type="submission" date="2017-06" db="EMBL/GenBank/DDBJ databases">
        <authorList>
            <consortium name="Pathogen Informatics"/>
        </authorList>
    </citation>
    <scope>NUCLEOTIDE SEQUENCE [LARGE SCALE GENOMIC DNA]</scope>
    <source>
        <strain evidence="12 13">NCTC11291</strain>
    </source>
</reference>
<dbReference type="Proteomes" id="UP000215144">
    <property type="component" value="Chromosome 1"/>
</dbReference>
<evidence type="ECO:0000256" key="2">
    <source>
        <dbReference type="ARBA" id="ARBA00022448"/>
    </source>
</evidence>
<evidence type="ECO:0000259" key="10">
    <source>
        <dbReference type="PROSITE" id="PS50893"/>
    </source>
</evidence>
<dbReference type="EMBL" id="LT906454">
    <property type="protein sequence ID" value="SNV40602.1"/>
    <property type="molecule type" value="Genomic_DNA"/>
</dbReference>
<evidence type="ECO:0000256" key="1">
    <source>
        <dbReference type="ARBA" id="ARBA00004651"/>
    </source>
</evidence>
<dbReference type="RefSeq" id="WP_095122680.1">
    <property type="nucleotide sequence ID" value="NZ_LT906454.1"/>
</dbReference>
<evidence type="ECO:0000256" key="4">
    <source>
        <dbReference type="ARBA" id="ARBA00022692"/>
    </source>
</evidence>
<dbReference type="KEGG" id="saco:SAME_01201"/>
<dbReference type="AlphaFoldDB" id="A0A239X1R9"/>
<keyword evidence="2" id="KW-0813">Transport</keyword>
<dbReference type="InterPro" id="IPR017871">
    <property type="entry name" value="ABC_transporter-like_CS"/>
</dbReference>
<dbReference type="CDD" id="cd03228">
    <property type="entry name" value="ABCC_MRP_Like"/>
    <property type="match status" value="1"/>
</dbReference>
<keyword evidence="4 9" id="KW-0812">Transmembrane</keyword>
<dbReference type="Pfam" id="PF00664">
    <property type="entry name" value="ABC_membrane"/>
    <property type="match status" value="1"/>
</dbReference>
<dbReference type="GO" id="GO:0015421">
    <property type="term" value="F:ABC-type oligopeptide transporter activity"/>
    <property type="evidence" value="ECO:0007669"/>
    <property type="project" value="TreeGrafter"/>
</dbReference>
<evidence type="ECO:0000259" key="11">
    <source>
        <dbReference type="PROSITE" id="PS50929"/>
    </source>
</evidence>
<dbReference type="Gene3D" id="3.40.50.300">
    <property type="entry name" value="P-loop containing nucleotide triphosphate hydrolases"/>
    <property type="match status" value="1"/>
</dbReference>
<feature type="transmembrane region" description="Helical" evidence="9">
    <location>
        <begin position="234"/>
        <end position="256"/>
    </location>
</feature>
<dbReference type="GO" id="GO:0005524">
    <property type="term" value="F:ATP binding"/>
    <property type="evidence" value="ECO:0007669"/>
    <property type="project" value="UniProtKB-KW"/>
</dbReference>
<evidence type="ECO:0000256" key="8">
    <source>
        <dbReference type="ARBA" id="ARBA00023136"/>
    </source>
</evidence>
<dbReference type="SUPFAM" id="SSF52540">
    <property type="entry name" value="P-loop containing nucleoside triphosphate hydrolases"/>
    <property type="match status" value="1"/>
</dbReference>
<dbReference type="Pfam" id="PF00005">
    <property type="entry name" value="ABC_tran"/>
    <property type="match status" value="1"/>
</dbReference>
<dbReference type="PANTHER" id="PTHR43394">
    <property type="entry name" value="ATP-DEPENDENT PERMEASE MDL1, MITOCHONDRIAL"/>
    <property type="match status" value="1"/>
</dbReference>
<dbReference type="FunFam" id="3.40.50.300:FF:000854">
    <property type="entry name" value="Multidrug ABC transporter ATP-binding protein"/>
    <property type="match status" value="1"/>
</dbReference>
<dbReference type="PANTHER" id="PTHR43394:SF1">
    <property type="entry name" value="ATP-BINDING CASSETTE SUB-FAMILY B MEMBER 10, MITOCHONDRIAL"/>
    <property type="match status" value="1"/>
</dbReference>
<keyword evidence="5" id="KW-0547">Nucleotide-binding</keyword>
<proteinExistence type="predicted"/>
<evidence type="ECO:0000256" key="7">
    <source>
        <dbReference type="ARBA" id="ARBA00022989"/>
    </source>
</evidence>